<keyword evidence="1" id="KW-0732">Signal</keyword>
<evidence type="ECO:0000313" key="3">
    <source>
        <dbReference type="Proteomes" id="UP001168821"/>
    </source>
</evidence>
<proteinExistence type="predicted"/>
<evidence type="ECO:0000313" key="2">
    <source>
        <dbReference type="EMBL" id="KAJ3652378.1"/>
    </source>
</evidence>
<organism evidence="2 3">
    <name type="scientific">Zophobas morio</name>
    <dbReference type="NCBI Taxonomy" id="2755281"/>
    <lineage>
        <taxon>Eukaryota</taxon>
        <taxon>Metazoa</taxon>
        <taxon>Ecdysozoa</taxon>
        <taxon>Arthropoda</taxon>
        <taxon>Hexapoda</taxon>
        <taxon>Insecta</taxon>
        <taxon>Pterygota</taxon>
        <taxon>Neoptera</taxon>
        <taxon>Endopterygota</taxon>
        <taxon>Coleoptera</taxon>
        <taxon>Polyphaga</taxon>
        <taxon>Cucujiformia</taxon>
        <taxon>Tenebrionidae</taxon>
        <taxon>Zophobas</taxon>
    </lineage>
</organism>
<dbReference type="Proteomes" id="UP001168821">
    <property type="component" value="Unassembled WGS sequence"/>
</dbReference>
<dbReference type="AlphaFoldDB" id="A0AA38I6X6"/>
<reference evidence="2" key="1">
    <citation type="journal article" date="2023" name="G3 (Bethesda)">
        <title>Whole genome assemblies of Zophobas morio and Tenebrio molitor.</title>
        <authorList>
            <person name="Kaur S."/>
            <person name="Stinson S.A."/>
            <person name="diCenzo G.C."/>
        </authorList>
    </citation>
    <scope>NUCLEOTIDE SEQUENCE</scope>
    <source>
        <strain evidence="2">QUZm001</strain>
    </source>
</reference>
<name>A0AA38I6X6_9CUCU</name>
<dbReference type="EMBL" id="JALNTZ010000005">
    <property type="protein sequence ID" value="KAJ3652378.1"/>
    <property type="molecule type" value="Genomic_DNA"/>
</dbReference>
<gene>
    <name evidence="2" type="ORF">Zmor_018351</name>
</gene>
<feature type="chain" id="PRO_5041463711" evidence="1">
    <location>
        <begin position="20"/>
        <end position="152"/>
    </location>
</feature>
<evidence type="ECO:0000256" key="1">
    <source>
        <dbReference type="SAM" id="SignalP"/>
    </source>
</evidence>
<protein>
    <submittedName>
        <fullName evidence="2">Uncharacterized protein</fullName>
    </submittedName>
</protein>
<accession>A0AA38I6X6</accession>
<feature type="signal peptide" evidence="1">
    <location>
        <begin position="1"/>
        <end position="19"/>
    </location>
</feature>
<comment type="caution">
    <text evidence="2">The sequence shown here is derived from an EMBL/GenBank/DDBJ whole genome shotgun (WGS) entry which is preliminary data.</text>
</comment>
<keyword evidence="3" id="KW-1185">Reference proteome</keyword>
<sequence length="152" mass="17861">MWIADLKIVLGFCICTALAYHGSKQDYIKHRERFLPKRPVTTTESAVTSANDIYYESLKLRHHSRFPNLDRVMMKIDNMQTGRKKNEIHPVHNKIRHQNIYRTTTTTTTTTDEGLFGDDYRDLEYEDDNASDDMNEYDDWVSLIMGCFFGRV</sequence>